<evidence type="ECO:0000256" key="10">
    <source>
        <dbReference type="ARBA" id="ARBA00023004"/>
    </source>
</evidence>
<dbReference type="GO" id="GO:0032357">
    <property type="term" value="F:oxidized purine DNA binding"/>
    <property type="evidence" value="ECO:0007669"/>
    <property type="project" value="TreeGrafter"/>
</dbReference>
<evidence type="ECO:0000256" key="3">
    <source>
        <dbReference type="ARBA" id="ARBA00008343"/>
    </source>
</evidence>
<dbReference type="InterPro" id="IPR004035">
    <property type="entry name" value="Endouclease-III_FeS-bd_BS"/>
</dbReference>
<keyword evidence="7" id="KW-0479">Metal-binding</keyword>
<evidence type="ECO:0000256" key="14">
    <source>
        <dbReference type="RuleBase" id="RU365096"/>
    </source>
</evidence>
<dbReference type="InterPro" id="IPR044298">
    <property type="entry name" value="MIG/MutY"/>
</dbReference>
<dbReference type="GO" id="GO:0034039">
    <property type="term" value="F:8-oxo-7,8-dihydroguanine DNA N-glycosylase activity"/>
    <property type="evidence" value="ECO:0007669"/>
    <property type="project" value="TreeGrafter"/>
</dbReference>
<dbReference type="GO" id="GO:0046872">
    <property type="term" value="F:metal ion binding"/>
    <property type="evidence" value="ECO:0007669"/>
    <property type="project" value="UniProtKB-UniRule"/>
</dbReference>
<dbReference type="PANTHER" id="PTHR42944">
    <property type="entry name" value="ADENINE DNA GLYCOSYLASE"/>
    <property type="match status" value="1"/>
</dbReference>
<sequence>MSRQPTASAMPPAEDGFVARLLHWFDDHGRHDLPWQHPRSPYRVWLSEIMLQQTQVATVIPYFQAFLHDFPTLPALAAADNDAVMARWAGLGYYARARNLHAAAKRCMELHDGELPRDFEALHALPGIGRSTAGAILSQAWNDPSAILDGNVKRVLTRYHGIDGFPGLPAVEKQLWAIAEAHVAQVPAGRMADYTQAQMDLGATVCSRARPACVICPLQEACLARREGRTAELPTAKPSKTLPEREAVALLLHDGQGRILLQKRPDTGIWAQLWTLPQADSGAPLQDWFDAHVDGSLEDAEELPVLQHTFSHYRLHLQLLSRQVHGLRMEAPTLRWVSERERDALGLPAPIRKLLDGAAPAAPKKRTTAKSRNRE</sequence>
<evidence type="ECO:0000256" key="5">
    <source>
        <dbReference type="ARBA" id="ARBA00022023"/>
    </source>
</evidence>
<dbReference type="InterPro" id="IPR003265">
    <property type="entry name" value="HhH-GPD_domain"/>
</dbReference>
<dbReference type="InterPro" id="IPR004036">
    <property type="entry name" value="Endonuclease-III-like_CS2"/>
</dbReference>
<dbReference type="GO" id="GO:0006284">
    <property type="term" value="P:base-excision repair"/>
    <property type="evidence" value="ECO:0007669"/>
    <property type="project" value="UniProtKB-UniRule"/>
</dbReference>
<dbReference type="Pfam" id="PF00633">
    <property type="entry name" value="HHH"/>
    <property type="match status" value="1"/>
</dbReference>
<dbReference type="PROSITE" id="PS01155">
    <property type="entry name" value="ENDONUCLEASE_III_2"/>
    <property type="match status" value="1"/>
</dbReference>
<dbReference type="FunFam" id="1.10.340.30:FF:000002">
    <property type="entry name" value="Adenine DNA glycosylase"/>
    <property type="match status" value="1"/>
</dbReference>
<dbReference type="AlphaFoldDB" id="A0A7V8JNC7"/>
<evidence type="ECO:0000256" key="9">
    <source>
        <dbReference type="ARBA" id="ARBA00022801"/>
    </source>
</evidence>
<dbReference type="SUPFAM" id="SSF48150">
    <property type="entry name" value="DNA-glycosylase"/>
    <property type="match status" value="1"/>
</dbReference>
<dbReference type="InterPro" id="IPR005760">
    <property type="entry name" value="A/G_AdeGlyc_MutY"/>
</dbReference>
<dbReference type="InterPro" id="IPR000445">
    <property type="entry name" value="HhH_motif"/>
</dbReference>
<dbReference type="SUPFAM" id="SSF55811">
    <property type="entry name" value="Nudix"/>
    <property type="match status" value="1"/>
</dbReference>
<gene>
    <name evidence="17" type="primary">mutY</name>
    <name evidence="17" type="ORF">GAK31_00860</name>
</gene>
<evidence type="ECO:0000256" key="7">
    <source>
        <dbReference type="ARBA" id="ARBA00022723"/>
    </source>
</evidence>
<evidence type="ECO:0000313" key="18">
    <source>
        <dbReference type="Proteomes" id="UP000487117"/>
    </source>
</evidence>
<evidence type="ECO:0000256" key="2">
    <source>
        <dbReference type="ARBA" id="ARBA00002933"/>
    </source>
</evidence>
<comment type="function">
    <text evidence="2">Adenine glycosylase active on G-A mispairs. MutY also corrects error-prone DNA synthesis past GO lesions which are due to the oxidatively damaged form of guanine: 7,8-dihydro-8-oxoguanine (8-oxo-dGTP).</text>
</comment>
<evidence type="ECO:0000256" key="8">
    <source>
        <dbReference type="ARBA" id="ARBA00022763"/>
    </source>
</evidence>
<evidence type="ECO:0000256" key="13">
    <source>
        <dbReference type="ARBA" id="ARBA00023295"/>
    </source>
</evidence>
<evidence type="ECO:0000256" key="1">
    <source>
        <dbReference type="ARBA" id="ARBA00000843"/>
    </source>
</evidence>
<dbReference type="Gene3D" id="3.90.79.10">
    <property type="entry name" value="Nucleoside Triphosphate Pyrophosphohydrolase"/>
    <property type="match status" value="1"/>
</dbReference>
<accession>A0A7V8JNC7</accession>
<dbReference type="PROSITE" id="PS00764">
    <property type="entry name" value="ENDONUCLEASE_III_1"/>
    <property type="match status" value="1"/>
</dbReference>
<keyword evidence="12" id="KW-0234">DNA repair</keyword>
<dbReference type="GO" id="GO:0000701">
    <property type="term" value="F:purine-specific mismatch base pair DNA N-glycosylase activity"/>
    <property type="evidence" value="ECO:0007669"/>
    <property type="project" value="UniProtKB-EC"/>
</dbReference>
<dbReference type="SMART" id="SM00478">
    <property type="entry name" value="ENDO3c"/>
    <property type="match status" value="1"/>
</dbReference>
<evidence type="ECO:0000259" key="16">
    <source>
        <dbReference type="SMART" id="SM00478"/>
    </source>
</evidence>
<keyword evidence="8 14" id="KW-0227">DNA damage</keyword>
<keyword evidence="13 14" id="KW-0326">Glycosidase</keyword>
<evidence type="ECO:0000256" key="12">
    <source>
        <dbReference type="ARBA" id="ARBA00023204"/>
    </source>
</evidence>
<evidence type="ECO:0000256" key="6">
    <source>
        <dbReference type="ARBA" id="ARBA00022485"/>
    </source>
</evidence>
<feature type="compositionally biased region" description="Basic residues" evidence="15">
    <location>
        <begin position="363"/>
        <end position="375"/>
    </location>
</feature>
<organism evidence="17 18">
    <name type="scientific">Stenotrophomonas maltophilia</name>
    <name type="common">Pseudomonas maltophilia</name>
    <name type="synonym">Xanthomonas maltophilia</name>
    <dbReference type="NCBI Taxonomy" id="40324"/>
    <lineage>
        <taxon>Bacteria</taxon>
        <taxon>Pseudomonadati</taxon>
        <taxon>Pseudomonadota</taxon>
        <taxon>Gammaproteobacteria</taxon>
        <taxon>Lysobacterales</taxon>
        <taxon>Lysobacteraceae</taxon>
        <taxon>Stenotrophomonas</taxon>
        <taxon>Stenotrophomonas maltophilia group</taxon>
    </lineage>
</organism>
<dbReference type="Proteomes" id="UP000487117">
    <property type="component" value="Unassembled WGS sequence"/>
</dbReference>
<dbReference type="Gene3D" id="1.10.1670.10">
    <property type="entry name" value="Helix-hairpin-Helix base-excision DNA repair enzymes (C-terminal)"/>
    <property type="match status" value="1"/>
</dbReference>
<evidence type="ECO:0000313" key="17">
    <source>
        <dbReference type="EMBL" id="KAF1017592.1"/>
    </source>
</evidence>
<dbReference type="Gene3D" id="1.10.340.30">
    <property type="entry name" value="Hypothetical protein, domain 2"/>
    <property type="match status" value="1"/>
</dbReference>
<dbReference type="InterPro" id="IPR023170">
    <property type="entry name" value="HhH_base_excis_C"/>
</dbReference>
<dbReference type="CDD" id="cd00056">
    <property type="entry name" value="ENDO3c"/>
    <property type="match status" value="1"/>
</dbReference>
<comment type="catalytic activity">
    <reaction evidence="1 14">
        <text>Hydrolyzes free adenine bases from 7,8-dihydro-8-oxoguanine:adenine mismatched double-stranded DNA, leaving an apurinic site.</text>
        <dbReference type="EC" id="3.2.2.31"/>
    </reaction>
</comment>
<dbReference type="CDD" id="cd03431">
    <property type="entry name" value="NUDIX_DNA_Glycosylase_C-MutY"/>
    <property type="match status" value="1"/>
</dbReference>
<feature type="region of interest" description="Disordered" evidence="15">
    <location>
        <begin position="356"/>
        <end position="375"/>
    </location>
</feature>
<dbReference type="InterPro" id="IPR029119">
    <property type="entry name" value="MutY_C"/>
</dbReference>
<comment type="caution">
    <text evidence="17">The sequence shown here is derived from an EMBL/GenBank/DDBJ whole genome shotgun (WGS) entry which is preliminary data.</text>
</comment>
<name>A0A7V8JNC7_STEMA</name>
<keyword evidence="9" id="KW-0378">Hydrolase</keyword>
<dbReference type="EC" id="3.2.2.31" evidence="4 14"/>
<dbReference type="GO" id="GO:0051539">
    <property type="term" value="F:4 iron, 4 sulfur cluster binding"/>
    <property type="evidence" value="ECO:0007669"/>
    <property type="project" value="UniProtKB-UniRule"/>
</dbReference>
<dbReference type="InterPro" id="IPR011257">
    <property type="entry name" value="DNA_glycosylase"/>
</dbReference>
<keyword evidence="6" id="KW-0004">4Fe-4S</keyword>
<dbReference type="InterPro" id="IPR015797">
    <property type="entry name" value="NUDIX_hydrolase-like_dom_sf"/>
</dbReference>
<proteinExistence type="inferred from homology"/>
<evidence type="ECO:0000256" key="4">
    <source>
        <dbReference type="ARBA" id="ARBA00012045"/>
    </source>
</evidence>
<keyword evidence="11" id="KW-0411">Iron-sulfur</keyword>
<evidence type="ECO:0000256" key="15">
    <source>
        <dbReference type="SAM" id="MobiDB-lite"/>
    </source>
</evidence>
<protein>
    <recommendedName>
        <fullName evidence="5 14">Adenine DNA glycosylase</fullName>
        <ecNumber evidence="4 14">3.2.2.31</ecNumber>
    </recommendedName>
</protein>
<reference evidence="18" key="1">
    <citation type="journal article" date="2020" name="MBio">
        <title>Horizontal gene transfer to a defensive symbiont with a reduced genome amongst a multipartite beetle microbiome.</title>
        <authorList>
            <person name="Waterworth S.C."/>
            <person name="Florez L.V."/>
            <person name="Rees E.R."/>
            <person name="Hertweck C."/>
            <person name="Kaltenpoth M."/>
            <person name="Kwan J.C."/>
        </authorList>
    </citation>
    <scope>NUCLEOTIDE SEQUENCE [LARGE SCALE GENOMIC DNA]</scope>
</reference>
<dbReference type="PANTHER" id="PTHR42944:SF1">
    <property type="entry name" value="ADENINE DNA GLYCOSYLASE"/>
    <property type="match status" value="1"/>
</dbReference>
<evidence type="ECO:0000256" key="11">
    <source>
        <dbReference type="ARBA" id="ARBA00023014"/>
    </source>
</evidence>
<dbReference type="GO" id="GO:0035485">
    <property type="term" value="F:adenine/guanine mispair binding"/>
    <property type="evidence" value="ECO:0007669"/>
    <property type="project" value="TreeGrafter"/>
</dbReference>
<dbReference type="GO" id="GO:0006298">
    <property type="term" value="P:mismatch repair"/>
    <property type="evidence" value="ECO:0007669"/>
    <property type="project" value="TreeGrafter"/>
</dbReference>
<dbReference type="EMBL" id="WNDS01000001">
    <property type="protein sequence ID" value="KAF1017592.1"/>
    <property type="molecule type" value="Genomic_DNA"/>
</dbReference>
<comment type="cofactor">
    <cofactor evidence="14">
        <name>[4Fe-4S] cluster</name>
        <dbReference type="ChEBI" id="CHEBI:49883"/>
    </cofactor>
    <text evidence="14">Binds 1 [4Fe-4S] cluster.</text>
</comment>
<comment type="similarity">
    <text evidence="3 14">Belongs to the Nth/MutY family.</text>
</comment>
<keyword evidence="10 14" id="KW-0408">Iron</keyword>
<dbReference type="Pfam" id="PF00730">
    <property type="entry name" value="HhH-GPD"/>
    <property type="match status" value="1"/>
</dbReference>
<feature type="domain" description="HhH-GPD" evidence="16">
    <location>
        <begin position="50"/>
        <end position="204"/>
    </location>
</feature>
<dbReference type="NCBIfam" id="TIGR01084">
    <property type="entry name" value="mutY"/>
    <property type="match status" value="1"/>
</dbReference>
<dbReference type="Pfam" id="PF14815">
    <property type="entry name" value="NUDIX_4"/>
    <property type="match status" value="1"/>
</dbReference>